<organism evidence="11 12">
    <name type="scientific">Oceanobacillus indicireducens</name>
    <dbReference type="NCBI Taxonomy" id="1004261"/>
    <lineage>
        <taxon>Bacteria</taxon>
        <taxon>Bacillati</taxon>
        <taxon>Bacillota</taxon>
        <taxon>Bacilli</taxon>
        <taxon>Bacillales</taxon>
        <taxon>Bacillaceae</taxon>
        <taxon>Oceanobacillus</taxon>
    </lineage>
</organism>
<dbReference type="Gene3D" id="3.40.630.30">
    <property type="match status" value="1"/>
</dbReference>
<protein>
    <recommendedName>
        <fullName evidence="5 9">L-2,4-diaminobutyric acid acetyltransferase</fullName>
        <shortName evidence="9">DABA acetyltransferase</shortName>
        <ecNumber evidence="4 9">2.3.1.178</ecNumber>
    </recommendedName>
</protein>
<dbReference type="PROSITE" id="PS51186">
    <property type="entry name" value="GNAT"/>
    <property type="match status" value="1"/>
</dbReference>
<evidence type="ECO:0000256" key="6">
    <source>
        <dbReference type="ARBA" id="ARBA00022679"/>
    </source>
</evidence>
<evidence type="ECO:0000256" key="3">
    <source>
        <dbReference type="ARBA" id="ARBA00010712"/>
    </source>
</evidence>
<dbReference type="InterPro" id="IPR016181">
    <property type="entry name" value="Acyl_CoA_acyltransferase"/>
</dbReference>
<accession>A0A917XTM9</accession>
<evidence type="ECO:0000256" key="2">
    <source>
        <dbReference type="ARBA" id="ARBA00004978"/>
    </source>
</evidence>
<reference evidence="11" key="1">
    <citation type="journal article" date="2014" name="Int. J. Syst. Evol. Microbiol.">
        <title>Complete genome sequence of Corynebacterium casei LMG S-19264T (=DSM 44701T), isolated from a smear-ripened cheese.</title>
        <authorList>
            <consortium name="US DOE Joint Genome Institute (JGI-PGF)"/>
            <person name="Walter F."/>
            <person name="Albersmeier A."/>
            <person name="Kalinowski J."/>
            <person name="Ruckert C."/>
        </authorList>
    </citation>
    <scope>NUCLEOTIDE SEQUENCE</scope>
    <source>
        <strain evidence="11">JCM 17251</strain>
    </source>
</reference>
<dbReference type="AlphaFoldDB" id="A0A917XTM9"/>
<dbReference type="GO" id="GO:0033816">
    <property type="term" value="F:diaminobutyrate acetyltransferase activity"/>
    <property type="evidence" value="ECO:0007669"/>
    <property type="project" value="UniProtKB-EC"/>
</dbReference>
<dbReference type="SUPFAM" id="SSF55729">
    <property type="entry name" value="Acyl-CoA N-acyltransferases (Nat)"/>
    <property type="match status" value="1"/>
</dbReference>
<feature type="domain" description="N-acetyltransferase" evidence="10">
    <location>
        <begin position="1"/>
        <end position="113"/>
    </location>
</feature>
<gene>
    <name evidence="9" type="primary">ectA</name>
    <name evidence="11" type="ORF">GCM10007971_08470</name>
</gene>
<evidence type="ECO:0000256" key="7">
    <source>
        <dbReference type="ARBA" id="ARBA00023315"/>
    </source>
</evidence>
<keyword evidence="6 9" id="KW-0808">Transferase</keyword>
<keyword evidence="12" id="KW-1185">Reference proteome</keyword>
<evidence type="ECO:0000256" key="9">
    <source>
        <dbReference type="RuleBase" id="RU365045"/>
    </source>
</evidence>
<dbReference type="Proteomes" id="UP000624041">
    <property type="component" value="Unassembled WGS sequence"/>
</dbReference>
<keyword evidence="7 9" id="KW-0012">Acyltransferase</keyword>
<evidence type="ECO:0000256" key="4">
    <source>
        <dbReference type="ARBA" id="ARBA00012355"/>
    </source>
</evidence>
<reference evidence="11" key="2">
    <citation type="submission" date="2020-09" db="EMBL/GenBank/DDBJ databases">
        <authorList>
            <person name="Sun Q."/>
            <person name="Ohkuma M."/>
        </authorList>
    </citation>
    <scope>NUCLEOTIDE SEQUENCE</scope>
    <source>
        <strain evidence="11">JCM 17251</strain>
    </source>
</reference>
<comment type="caution">
    <text evidence="11">The sequence shown here is derived from an EMBL/GenBank/DDBJ whole genome shotgun (WGS) entry which is preliminary data.</text>
</comment>
<evidence type="ECO:0000313" key="12">
    <source>
        <dbReference type="Proteomes" id="UP000624041"/>
    </source>
</evidence>
<evidence type="ECO:0000256" key="8">
    <source>
        <dbReference type="ARBA" id="ARBA00048924"/>
    </source>
</evidence>
<comment type="function">
    <text evidence="1 9">Catalyzes the acetylation of L-2,4-diaminobutyrate (DABA) to gamma-N-acetyl-alpha,gamma-diaminobutyric acid (ADABA) with acetyl coenzyme A.</text>
</comment>
<dbReference type="CDD" id="cd04301">
    <property type="entry name" value="NAT_SF"/>
    <property type="match status" value="1"/>
</dbReference>
<dbReference type="GO" id="GO:0019491">
    <property type="term" value="P:ectoine biosynthetic process"/>
    <property type="evidence" value="ECO:0007669"/>
    <property type="project" value="InterPro"/>
</dbReference>
<dbReference type="NCBIfam" id="TIGR02406">
    <property type="entry name" value="ectoine_EctA"/>
    <property type="match status" value="1"/>
</dbReference>
<evidence type="ECO:0000256" key="1">
    <source>
        <dbReference type="ARBA" id="ARBA00003741"/>
    </source>
</evidence>
<evidence type="ECO:0000313" key="11">
    <source>
        <dbReference type="EMBL" id="GGN52645.1"/>
    </source>
</evidence>
<evidence type="ECO:0000259" key="10">
    <source>
        <dbReference type="PROSITE" id="PS51186"/>
    </source>
</evidence>
<evidence type="ECO:0000256" key="5">
    <source>
        <dbReference type="ARBA" id="ARBA00017935"/>
    </source>
</evidence>
<name>A0A917XTM9_9BACI</name>
<proteinExistence type="inferred from homology"/>
<comment type="similarity">
    <text evidence="3 9">Belongs to the acetyltransferase family. EctA subfamily.</text>
</comment>
<comment type="pathway">
    <text evidence="2 9">Amine and polyamine biosynthesis; ectoine biosynthesis; L-ectoine from L-aspartate 4-semialdehyde: step 2/3.</text>
</comment>
<dbReference type="Pfam" id="PF00583">
    <property type="entry name" value="Acetyltransf_1"/>
    <property type="match status" value="1"/>
</dbReference>
<dbReference type="EMBL" id="BMOS01000004">
    <property type="protein sequence ID" value="GGN52645.1"/>
    <property type="molecule type" value="Genomic_DNA"/>
</dbReference>
<dbReference type="EC" id="2.3.1.178" evidence="4 9"/>
<sequence length="133" mass="15398">MWCEIFSETSIVAIEERGYIRKPVAFVSGFIHPDNPDTLFIWQVAVHASQRGQGLATRMLNQLLERKSCEEIQYIETTVTTSNTASNNLFIGLARKHQANYKISKYFESEIFPEAENETHEEEWLYRIGPVNK</sequence>
<dbReference type="InterPro" id="IPR000182">
    <property type="entry name" value="GNAT_dom"/>
</dbReference>
<dbReference type="InterPro" id="IPR012772">
    <property type="entry name" value="Ectoine_EctA"/>
</dbReference>
<comment type="catalytic activity">
    <reaction evidence="8 9">
        <text>L-2,4-diaminobutanoate + acetyl-CoA = (2S)-4-acetamido-2-aminobutanoate + CoA + H(+)</text>
        <dbReference type="Rhea" id="RHEA:16901"/>
        <dbReference type="ChEBI" id="CHEBI:15378"/>
        <dbReference type="ChEBI" id="CHEBI:57287"/>
        <dbReference type="ChEBI" id="CHEBI:57288"/>
        <dbReference type="ChEBI" id="CHEBI:58761"/>
        <dbReference type="ChEBI" id="CHEBI:58929"/>
        <dbReference type="EC" id="2.3.1.178"/>
    </reaction>
</comment>